<dbReference type="STRING" id="29540.C481_03712"/>
<evidence type="ECO:0000256" key="1">
    <source>
        <dbReference type="SAM" id="MobiDB-lite"/>
    </source>
</evidence>
<dbReference type="eggNOG" id="arCOG08183">
    <property type="taxonomic scope" value="Archaea"/>
</dbReference>
<feature type="region of interest" description="Disordered" evidence="1">
    <location>
        <begin position="88"/>
        <end position="141"/>
    </location>
</feature>
<dbReference type="Proteomes" id="UP000011554">
    <property type="component" value="Unassembled WGS sequence"/>
</dbReference>
<evidence type="ECO:0000313" key="3">
    <source>
        <dbReference type="EMBL" id="ELZ04855.1"/>
    </source>
</evidence>
<name>M0B243_NATA1</name>
<sequence length="141" mass="15218">MSSTESIEPGTHMKGPGLFDMLQLAAGFSMAGPMFVVGFEFIRTDRVAVGGIFLVLGVLTLYFPTYVINRIGGPRAWIRRRFERRRWLGGGGGESDADGDGNRDTGSIGHDDGSSSDTRTGGREQTTESGGGNRLERLFGR</sequence>
<protein>
    <submittedName>
        <fullName evidence="3">Uncharacterized protein</fullName>
    </submittedName>
</protein>
<feature type="transmembrane region" description="Helical" evidence="2">
    <location>
        <begin position="48"/>
        <end position="69"/>
    </location>
</feature>
<keyword evidence="4" id="KW-1185">Reference proteome</keyword>
<accession>M0B243</accession>
<reference evidence="3 4" key="1">
    <citation type="journal article" date="2014" name="PLoS Genet.">
        <title>Phylogenetically driven sequencing of extremely halophilic archaea reveals strategies for static and dynamic osmo-response.</title>
        <authorList>
            <person name="Becker E.A."/>
            <person name="Seitzer P.M."/>
            <person name="Tritt A."/>
            <person name="Larsen D."/>
            <person name="Krusor M."/>
            <person name="Yao A.I."/>
            <person name="Wu D."/>
            <person name="Madern D."/>
            <person name="Eisen J.A."/>
            <person name="Darling A.E."/>
            <person name="Facciotti M.T."/>
        </authorList>
    </citation>
    <scope>NUCLEOTIDE SEQUENCE [LARGE SCALE GENOMIC DNA]</scope>
    <source>
        <strain evidence="3 4">DSM 12278</strain>
    </source>
</reference>
<evidence type="ECO:0000256" key="2">
    <source>
        <dbReference type="SAM" id="Phobius"/>
    </source>
</evidence>
<gene>
    <name evidence="3" type="ORF">C481_03712</name>
</gene>
<keyword evidence="2" id="KW-1133">Transmembrane helix</keyword>
<feature type="transmembrane region" description="Helical" evidence="2">
    <location>
        <begin position="21"/>
        <end position="42"/>
    </location>
</feature>
<proteinExistence type="predicted"/>
<dbReference type="EMBL" id="AOIO01000011">
    <property type="protein sequence ID" value="ELZ04855.1"/>
    <property type="molecule type" value="Genomic_DNA"/>
</dbReference>
<comment type="caution">
    <text evidence="3">The sequence shown here is derived from an EMBL/GenBank/DDBJ whole genome shotgun (WGS) entry which is preliminary data.</text>
</comment>
<dbReference type="PATRIC" id="fig|29540.5.peg.748"/>
<keyword evidence="2" id="KW-0812">Transmembrane</keyword>
<evidence type="ECO:0000313" key="4">
    <source>
        <dbReference type="Proteomes" id="UP000011554"/>
    </source>
</evidence>
<organism evidence="3 4">
    <name type="scientific">Natrialba asiatica (strain ATCC 700177 / DSM 12278 / JCM 9576 / FERM P-10747 / NBRC 102637 / 172P1)</name>
    <dbReference type="NCBI Taxonomy" id="29540"/>
    <lineage>
        <taxon>Archaea</taxon>
        <taxon>Methanobacteriati</taxon>
        <taxon>Methanobacteriota</taxon>
        <taxon>Stenosarchaea group</taxon>
        <taxon>Halobacteria</taxon>
        <taxon>Halobacteriales</taxon>
        <taxon>Natrialbaceae</taxon>
        <taxon>Natrialba</taxon>
    </lineage>
</organism>
<dbReference type="AlphaFoldDB" id="M0B243"/>
<keyword evidence="2" id="KW-0472">Membrane</keyword>